<evidence type="ECO:0000313" key="14">
    <source>
        <dbReference type="EMBL" id="SHK28460.1"/>
    </source>
</evidence>
<dbReference type="GO" id="GO:0008841">
    <property type="term" value="F:dihydrofolate synthase activity"/>
    <property type="evidence" value="ECO:0007669"/>
    <property type="project" value="TreeGrafter"/>
</dbReference>
<organism evidence="14 15">
    <name type="scientific">Caminicella sporogenes DSM 14501</name>
    <dbReference type="NCBI Taxonomy" id="1121266"/>
    <lineage>
        <taxon>Bacteria</taxon>
        <taxon>Bacillati</taxon>
        <taxon>Bacillota</taxon>
        <taxon>Clostridia</taxon>
        <taxon>Peptostreptococcales</taxon>
        <taxon>Caminicellaceae</taxon>
        <taxon>Caminicella</taxon>
    </lineage>
</organism>
<feature type="domain" description="Mur ligase central" evidence="13">
    <location>
        <begin position="44"/>
        <end position="268"/>
    </location>
</feature>
<dbReference type="Gene3D" id="3.40.1190.10">
    <property type="entry name" value="Mur-like, catalytic domain"/>
    <property type="match status" value="1"/>
</dbReference>
<dbReference type="GO" id="GO:0046872">
    <property type="term" value="F:metal ion binding"/>
    <property type="evidence" value="ECO:0007669"/>
    <property type="project" value="UniProtKB-KW"/>
</dbReference>
<dbReference type="RefSeq" id="WP_072967601.1">
    <property type="nucleotide sequence ID" value="NZ_FRAJ01000013.1"/>
</dbReference>
<comment type="similarity">
    <text evidence="2 11">Belongs to the folylpolyglutamate synthase family.</text>
</comment>
<dbReference type="NCBIfam" id="TIGR01499">
    <property type="entry name" value="folC"/>
    <property type="match status" value="1"/>
</dbReference>
<dbReference type="Gene3D" id="3.90.190.20">
    <property type="entry name" value="Mur ligase, C-terminal domain"/>
    <property type="match status" value="1"/>
</dbReference>
<keyword evidence="6 11" id="KW-0547">Nucleotide-binding</keyword>
<dbReference type="InterPro" id="IPR001645">
    <property type="entry name" value="Folylpolyglutamate_synth"/>
</dbReference>
<feature type="domain" description="Mur ligase C-terminal" evidence="12">
    <location>
        <begin position="298"/>
        <end position="417"/>
    </location>
</feature>
<dbReference type="InterPro" id="IPR013221">
    <property type="entry name" value="Mur_ligase_cen"/>
</dbReference>
<dbReference type="AlphaFoldDB" id="A0A1M6R7Q0"/>
<comment type="cofactor">
    <cofactor evidence="1">
        <name>Mg(2+)</name>
        <dbReference type="ChEBI" id="CHEBI:18420"/>
    </cofactor>
</comment>
<evidence type="ECO:0000256" key="11">
    <source>
        <dbReference type="PIRNR" id="PIRNR001563"/>
    </source>
</evidence>
<name>A0A1M6R7Q0_9FIRM</name>
<sequence length="434" mass="48867">MNYREALDFINSTNKFGSKLGLENIKYLLSLIGNPHNDLKVIHVAGTNGKGSTSSFISHILIEEGYDVGLFISPALEKFTDRIKINGKNISERDLSEITSLIKLKIDLMLSEGKEHPTEFEIVTAIAFEYFKRKKVDYVVLEVGLGGRLDATNAVDNPLVSVITPIDFDHVNYLGDTLEKIAYEKAGIIKRNCPVVIHPQNYEAERVIRKICSDKNSKLYIAPVDLINIKKYDEFGILFDVKTDENIYDDLKINLMGKHQANNAVVALKTIEVLKNYHNVNISNKSIRNGLFNARWPGRLEILKRSPLVLIDGAHNLHGAKALSSVLKKVFYDKKIIGVIGILEDKDVDGILDKIVPFCREIIITKPDNPRALSLEKLMCKIKKYNKKVMAFENIKDAVNKSLSLADKDSMILYCGSLYMIGKVRKIFIGKVDI</sequence>
<comment type="catalytic activity">
    <reaction evidence="10">
        <text>(6S)-5,6,7,8-tetrahydrofolyl-(gamma-L-Glu)(n) + L-glutamate + ATP = (6S)-5,6,7,8-tetrahydrofolyl-(gamma-L-Glu)(n+1) + ADP + phosphate + H(+)</text>
        <dbReference type="Rhea" id="RHEA:10580"/>
        <dbReference type="Rhea" id="RHEA-COMP:14738"/>
        <dbReference type="Rhea" id="RHEA-COMP:14740"/>
        <dbReference type="ChEBI" id="CHEBI:15378"/>
        <dbReference type="ChEBI" id="CHEBI:29985"/>
        <dbReference type="ChEBI" id="CHEBI:30616"/>
        <dbReference type="ChEBI" id="CHEBI:43474"/>
        <dbReference type="ChEBI" id="CHEBI:141005"/>
        <dbReference type="ChEBI" id="CHEBI:456216"/>
        <dbReference type="EC" id="6.3.2.17"/>
    </reaction>
</comment>
<dbReference type="InterPro" id="IPR004101">
    <property type="entry name" value="Mur_ligase_C"/>
</dbReference>
<dbReference type="STRING" id="1121266.SAMN02745883_01724"/>
<dbReference type="EMBL" id="FRAJ01000013">
    <property type="protein sequence ID" value="SHK28460.1"/>
    <property type="molecule type" value="Genomic_DNA"/>
</dbReference>
<dbReference type="InterPro" id="IPR018109">
    <property type="entry name" value="Folylpolyglutamate_synth_CS"/>
</dbReference>
<dbReference type="FunFam" id="3.40.1190.10:FF:000011">
    <property type="entry name" value="Folylpolyglutamate synthase/dihydrofolate synthase"/>
    <property type="match status" value="1"/>
</dbReference>
<evidence type="ECO:0000256" key="2">
    <source>
        <dbReference type="ARBA" id="ARBA00008276"/>
    </source>
</evidence>
<gene>
    <name evidence="14" type="ORF">SAMN02745883_01724</name>
</gene>
<dbReference type="Pfam" id="PF02875">
    <property type="entry name" value="Mur_ligase_C"/>
    <property type="match status" value="1"/>
</dbReference>
<evidence type="ECO:0000256" key="9">
    <source>
        <dbReference type="ARBA" id="ARBA00030592"/>
    </source>
</evidence>
<dbReference type="PIRSF" id="PIRSF001563">
    <property type="entry name" value="Folylpolyglu_synth"/>
    <property type="match status" value="1"/>
</dbReference>
<dbReference type="InterPro" id="IPR036565">
    <property type="entry name" value="Mur-like_cat_sf"/>
</dbReference>
<evidence type="ECO:0000256" key="4">
    <source>
        <dbReference type="ARBA" id="ARBA00022598"/>
    </source>
</evidence>
<dbReference type="SUPFAM" id="SSF53623">
    <property type="entry name" value="MurD-like peptide ligases, catalytic domain"/>
    <property type="match status" value="1"/>
</dbReference>
<dbReference type="Proteomes" id="UP000184082">
    <property type="component" value="Unassembled WGS sequence"/>
</dbReference>
<evidence type="ECO:0000256" key="6">
    <source>
        <dbReference type="ARBA" id="ARBA00022741"/>
    </source>
</evidence>
<keyword evidence="8" id="KW-0460">Magnesium</keyword>
<dbReference type="SUPFAM" id="SSF53244">
    <property type="entry name" value="MurD-like peptide ligases, peptide-binding domain"/>
    <property type="match status" value="1"/>
</dbReference>
<dbReference type="Pfam" id="PF08245">
    <property type="entry name" value="Mur_ligase_M"/>
    <property type="match status" value="1"/>
</dbReference>
<dbReference type="PANTHER" id="PTHR11136">
    <property type="entry name" value="FOLYLPOLYGLUTAMATE SYNTHASE-RELATED"/>
    <property type="match status" value="1"/>
</dbReference>
<protein>
    <recommendedName>
        <fullName evidence="3">tetrahydrofolate synthase</fullName>
        <ecNumber evidence="3">6.3.2.17</ecNumber>
    </recommendedName>
    <alternativeName>
        <fullName evidence="9">Tetrahydrofolylpolyglutamate synthase</fullName>
    </alternativeName>
</protein>
<dbReference type="PANTHER" id="PTHR11136:SF0">
    <property type="entry name" value="DIHYDROFOLATE SYNTHETASE-RELATED"/>
    <property type="match status" value="1"/>
</dbReference>
<dbReference type="EC" id="6.3.2.17" evidence="3"/>
<keyword evidence="7 11" id="KW-0067">ATP-binding</keyword>
<evidence type="ECO:0000256" key="5">
    <source>
        <dbReference type="ARBA" id="ARBA00022723"/>
    </source>
</evidence>
<evidence type="ECO:0000256" key="8">
    <source>
        <dbReference type="ARBA" id="ARBA00022842"/>
    </source>
</evidence>
<proteinExistence type="inferred from homology"/>
<evidence type="ECO:0000259" key="13">
    <source>
        <dbReference type="Pfam" id="PF08245"/>
    </source>
</evidence>
<dbReference type="GO" id="GO:0005737">
    <property type="term" value="C:cytoplasm"/>
    <property type="evidence" value="ECO:0007669"/>
    <property type="project" value="TreeGrafter"/>
</dbReference>
<dbReference type="PROSITE" id="PS01011">
    <property type="entry name" value="FOLYLPOLYGLU_SYNT_1"/>
    <property type="match status" value="1"/>
</dbReference>
<evidence type="ECO:0000256" key="1">
    <source>
        <dbReference type="ARBA" id="ARBA00001946"/>
    </source>
</evidence>
<dbReference type="InterPro" id="IPR036615">
    <property type="entry name" value="Mur_ligase_C_dom_sf"/>
</dbReference>
<reference evidence="14 15" key="1">
    <citation type="submission" date="2016-11" db="EMBL/GenBank/DDBJ databases">
        <authorList>
            <person name="Jaros S."/>
            <person name="Januszkiewicz K."/>
            <person name="Wedrychowicz H."/>
        </authorList>
    </citation>
    <scope>NUCLEOTIDE SEQUENCE [LARGE SCALE GENOMIC DNA]</scope>
    <source>
        <strain evidence="14 15">DSM 14501</strain>
    </source>
</reference>
<evidence type="ECO:0000256" key="7">
    <source>
        <dbReference type="ARBA" id="ARBA00022840"/>
    </source>
</evidence>
<keyword evidence="4 11" id="KW-0436">Ligase</keyword>
<dbReference type="GO" id="GO:0004326">
    <property type="term" value="F:tetrahydrofolylpolyglutamate synthase activity"/>
    <property type="evidence" value="ECO:0007669"/>
    <property type="project" value="UniProtKB-EC"/>
</dbReference>
<evidence type="ECO:0000256" key="10">
    <source>
        <dbReference type="ARBA" id="ARBA00047493"/>
    </source>
</evidence>
<accession>A0A1M6R7Q0</accession>
<evidence type="ECO:0000259" key="12">
    <source>
        <dbReference type="Pfam" id="PF02875"/>
    </source>
</evidence>
<evidence type="ECO:0000256" key="3">
    <source>
        <dbReference type="ARBA" id="ARBA00013025"/>
    </source>
</evidence>
<evidence type="ECO:0000313" key="15">
    <source>
        <dbReference type="Proteomes" id="UP000184082"/>
    </source>
</evidence>
<keyword evidence="5" id="KW-0479">Metal-binding</keyword>
<dbReference type="GO" id="GO:0005524">
    <property type="term" value="F:ATP binding"/>
    <property type="evidence" value="ECO:0007669"/>
    <property type="project" value="UniProtKB-KW"/>
</dbReference>
<keyword evidence="15" id="KW-1185">Reference proteome</keyword>